<protein>
    <submittedName>
        <fullName evidence="1">Uncharacterized protein</fullName>
    </submittedName>
</protein>
<reference evidence="1" key="1">
    <citation type="journal article" date="2015" name="Nature">
        <title>Complex archaea that bridge the gap between prokaryotes and eukaryotes.</title>
        <authorList>
            <person name="Spang A."/>
            <person name="Saw J.H."/>
            <person name="Jorgensen S.L."/>
            <person name="Zaremba-Niedzwiedzka K."/>
            <person name="Martijn J."/>
            <person name="Lind A.E."/>
            <person name="van Eijk R."/>
            <person name="Schleper C."/>
            <person name="Guy L."/>
            <person name="Ettema T.J."/>
        </authorList>
    </citation>
    <scope>NUCLEOTIDE SEQUENCE</scope>
</reference>
<gene>
    <name evidence="1" type="ORF">LCGC14_1107360</name>
</gene>
<dbReference type="AlphaFoldDB" id="A0A0F9MVM8"/>
<comment type="caution">
    <text evidence="1">The sequence shown here is derived from an EMBL/GenBank/DDBJ whole genome shotgun (WGS) entry which is preliminary data.</text>
</comment>
<accession>A0A0F9MVM8</accession>
<dbReference type="EMBL" id="LAZR01005029">
    <property type="protein sequence ID" value="KKN03472.1"/>
    <property type="molecule type" value="Genomic_DNA"/>
</dbReference>
<name>A0A0F9MVM8_9ZZZZ</name>
<sequence>MPNDPQPKTVGITYRCEQCLGKGTYLYTEEMSRADLQFAQVLLESKEEDPPEIISSPELGDTIKLVPDEASFRTELEPVADGAHVADLVEATVNLIEEDLISPVDHYRAMTKKELVAECMDMGILFKSSESKEELVNKLTAVDPLEA</sequence>
<evidence type="ECO:0000313" key="1">
    <source>
        <dbReference type="EMBL" id="KKN03472.1"/>
    </source>
</evidence>
<organism evidence="1">
    <name type="scientific">marine sediment metagenome</name>
    <dbReference type="NCBI Taxonomy" id="412755"/>
    <lineage>
        <taxon>unclassified sequences</taxon>
        <taxon>metagenomes</taxon>
        <taxon>ecological metagenomes</taxon>
    </lineage>
</organism>
<proteinExistence type="predicted"/>